<sequence length="153" mass="17093">MKQLKELFSFKSLFTGRSELNLKVTKVTMLSKNDAGPSHAMVRLNNSNIGSDKNKFGRLKPLLITNMDSGSWTIRYVRGQSNETQQLSKNMAAIDYDAAAEIGVSYRGDVNIVITEAKLIYSVIWLWTASNLNVRLSFRLGLLGFIFGVLSLI</sequence>
<comment type="caution">
    <text evidence="1">The sequence shown here is derived from an EMBL/GenBank/DDBJ whole genome shotgun (WGS) entry which is preliminary data.</text>
</comment>
<dbReference type="Proteomes" id="UP000094741">
    <property type="component" value="Unassembled WGS sequence"/>
</dbReference>
<dbReference type="STRING" id="1187848.A1QO_06220"/>
<evidence type="ECO:0000313" key="1">
    <source>
        <dbReference type="EMBL" id="OEE34977.1"/>
    </source>
</evidence>
<reference evidence="1 2" key="1">
    <citation type="journal article" date="2012" name="Science">
        <title>Ecological populations of bacteria act as socially cohesive units of antibiotic production and resistance.</title>
        <authorList>
            <person name="Cordero O.X."/>
            <person name="Wildschutte H."/>
            <person name="Kirkup B."/>
            <person name="Proehl S."/>
            <person name="Ngo L."/>
            <person name="Hussain F."/>
            <person name="Le Roux F."/>
            <person name="Mincer T."/>
            <person name="Polz M.F."/>
        </authorList>
    </citation>
    <scope>NUCLEOTIDE SEQUENCE [LARGE SCALE GENOMIC DNA]</scope>
    <source>
        <strain evidence="1 2">ZF-129</strain>
    </source>
</reference>
<dbReference type="EMBL" id="AJYQ02000082">
    <property type="protein sequence ID" value="OEE34977.1"/>
    <property type="molecule type" value="Genomic_DNA"/>
</dbReference>
<evidence type="ECO:0000313" key="2">
    <source>
        <dbReference type="Proteomes" id="UP000094741"/>
    </source>
</evidence>
<dbReference type="AlphaFoldDB" id="A0A1E5BG28"/>
<accession>A0A1E5BG28</accession>
<organism evidence="1 2">
    <name type="scientific">Vibrio genomosp. F10 str. ZF-129</name>
    <dbReference type="NCBI Taxonomy" id="1187848"/>
    <lineage>
        <taxon>Bacteria</taxon>
        <taxon>Pseudomonadati</taxon>
        <taxon>Pseudomonadota</taxon>
        <taxon>Gammaproteobacteria</taxon>
        <taxon>Vibrionales</taxon>
        <taxon>Vibrionaceae</taxon>
        <taxon>Vibrio</taxon>
    </lineage>
</organism>
<dbReference type="RefSeq" id="WP_017041565.1">
    <property type="nucleotide sequence ID" value="NZ_AJYQ02000082.1"/>
</dbReference>
<dbReference type="eggNOG" id="ENOG5031Q5I">
    <property type="taxonomic scope" value="Bacteria"/>
</dbReference>
<proteinExistence type="predicted"/>
<name>A0A1E5BG28_9VIBR</name>
<gene>
    <name evidence="1" type="ORF">A1QO_06220</name>
</gene>
<protein>
    <submittedName>
        <fullName evidence="1">Uncharacterized protein</fullName>
    </submittedName>
</protein>